<evidence type="ECO:0000313" key="21">
    <source>
        <dbReference type="Proteomes" id="UP000886744"/>
    </source>
</evidence>
<organism evidence="20 21">
    <name type="scientific">Candidatus Coprenecus avistercoris</name>
    <dbReference type="NCBI Taxonomy" id="2840730"/>
    <lineage>
        <taxon>Bacteria</taxon>
        <taxon>Pseudomonadati</taxon>
        <taxon>Bacteroidota</taxon>
        <taxon>Bacteroidia</taxon>
        <taxon>Bacteroidales</taxon>
        <taxon>Rikenellaceae</taxon>
        <taxon>Rikenellaceae incertae sedis</taxon>
        <taxon>Candidatus Coprenecus</taxon>
    </lineage>
</organism>
<dbReference type="AlphaFoldDB" id="A0A9D1E074"/>
<dbReference type="InterPro" id="IPR050445">
    <property type="entry name" value="Bact_polysacc_biosynth/exp"/>
</dbReference>
<keyword evidence="7 20" id="KW-0808">Transferase</keyword>
<dbReference type="EC" id="2.7.10.2" evidence="4"/>
<evidence type="ECO:0000256" key="5">
    <source>
        <dbReference type="ARBA" id="ARBA00022475"/>
    </source>
</evidence>
<dbReference type="Pfam" id="PF13807">
    <property type="entry name" value="GNVR"/>
    <property type="match status" value="1"/>
</dbReference>
<keyword evidence="14" id="KW-0829">Tyrosine-protein kinase</keyword>
<dbReference type="Proteomes" id="UP000886744">
    <property type="component" value="Unassembled WGS sequence"/>
</dbReference>
<reference evidence="20" key="2">
    <citation type="journal article" date="2021" name="PeerJ">
        <title>Extensive microbial diversity within the chicken gut microbiome revealed by metagenomics and culture.</title>
        <authorList>
            <person name="Gilroy R."/>
            <person name="Ravi A."/>
            <person name="Getino M."/>
            <person name="Pursley I."/>
            <person name="Horton D.L."/>
            <person name="Alikhan N.F."/>
            <person name="Baker D."/>
            <person name="Gharbi K."/>
            <person name="Hall N."/>
            <person name="Watson M."/>
            <person name="Adriaenssens E.M."/>
            <person name="Foster-Nyarko E."/>
            <person name="Jarju S."/>
            <person name="Secka A."/>
            <person name="Antonio M."/>
            <person name="Oren A."/>
            <person name="Chaudhuri R.R."/>
            <person name="La Ragione R."/>
            <person name="Hildebrand F."/>
            <person name="Pallen M.J."/>
        </authorList>
    </citation>
    <scope>NUCLEOTIDE SEQUENCE</scope>
    <source>
        <strain evidence="20">ChiHjej13B12-12457</strain>
    </source>
</reference>
<feature type="transmembrane region" description="Helical" evidence="16">
    <location>
        <begin position="498"/>
        <end position="517"/>
    </location>
</feature>
<gene>
    <name evidence="20" type="ORF">IAC94_01740</name>
</gene>
<evidence type="ECO:0000256" key="1">
    <source>
        <dbReference type="ARBA" id="ARBA00004429"/>
    </source>
</evidence>
<comment type="catalytic activity">
    <reaction evidence="15">
        <text>L-tyrosyl-[protein] + ATP = O-phospho-L-tyrosyl-[protein] + ADP + H(+)</text>
        <dbReference type="Rhea" id="RHEA:10596"/>
        <dbReference type="Rhea" id="RHEA-COMP:10136"/>
        <dbReference type="Rhea" id="RHEA-COMP:20101"/>
        <dbReference type="ChEBI" id="CHEBI:15378"/>
        <dbReference type="ChEBI" id="CHEBI:30616"/>
        <dbReference type="ChEBI" id="CHEBI:46858"/>
        <dbReference type="ChEBI" id="CHEBI:61978"/>
        <dbReference type="ChEBI" id="CHEBI:456216"/>
        <dbReference type="EC" id="2.7.10.2"/>
    </reaction>
</comment>
<dbReference type="Pfam" id="PF13614">
    <property type="entry name" value="AAA_31"/>
    <property type="match status" value="1"/>
</dbReference>
<name>A0A9D1E074_9BACT</name>
<evidence type="ECO:0000256" key="7">
    <source>
        <dbReference type="ARBA" id="ARBA00022679"/>
    </source>
</evidence>
<dbReference type="InterPro" id="IPR027417">
    <property type="entry name" value="P-loop_NTPase"/>
</dbReference>
<protein>
    <recommendedName>
        <fullName evidence="4">non-specific protein-tyrosine kinase</fullName>
        <ecNumber evidence="4">2.7.10.2</ecNumber>
    </recommendedName>
</protein>
<dbReference type="GO" id="GO:0004715">
    <property type="term" value="F:non-membrane spanning protein tyrosine kinase activity"/>
    <property type="evidence" value="ECO:0007669"/>
    <property type="project" value="UniProtKB-EC"/>
</dbReference>
<evidence type="ECO:0000256" key="10">
    <source>
        <dbReference type="ARBA" id="ARBA00022777"/>
    </source>
</evidence>
<evidence type="ECO:0000256" key="9">
    <source>
        <dbReference type="ARBA" id="ARBA00022741"/>
    </source>
</evidence>
<dbReference type="EMBL" id="DVHI01000026">
    <property type="protein sequence ID" value="HIR62232.1"/>
    <property type="molecule type" value="Genomic_DNA"/>
</dbReference>
<keyword evidence="13 16" id="KW-0472">Membrane</keyword>
<evidence type="ECO:0000256" key="3">
    <source>
        <dbReference type="ARBA" id="ARBA00008883"/>
    </source>
</evidence>
<evidence type="ECO:0000256" key="13">
    <source>
        <dbReference type="ARBA" id="ARBA00023136"/>
    </source>
</evidence>
<evidence type="ECO:0000313" key="20">
    <source>
        <dbReference type="EMBL" id="HIR62232.1"/>
    </source>
</evidence>
<comment type="subcellular location">
    <subcellularLocation>
        <location evidence="1">Cell inner membrane</location>
        <topology evidence="1">Multi-pass membrane protein</topology>
    </subcellularLocation>
</comment>
<keyword evidence="6" id="KW-0997">Cell inner membrane</keyword>
<dbReference type="InterPro" id="IPR005702">
    <property type="entry name" value="Wzc-like_C"/>
</dbReference>
<evidence type="ECO:0000256" key="15">
    <source>
        <dbReference type="ARBA" id="ARBA00051245"/>
    </source>
</evidence>
<evidence type="ECO:0000256" key="14">
    <source>
        <dbReference type="ARBA" id="ARBA00023137"/>
    </source>
</evidence>
<dbReference type="GO" id="GO:0005886">
    <property type="term" value="C:plasma membrane"/>
    <property type="evidence" value="ECO:0007669"/>
    <property type="project" value="UniProtKB-SubCell"/>
</dbReference>
<dbReference type="InterPro" id="IPR032807">
    <property type="entry name" value="GNVR"/>
</dbReference>
<dbReference type="PANTHER" id="PTHR32309:SF13">
    <property type="entry name" value="FERRIC ENTEROBACTIN TRANSPORT PROTEIN FEPE"/>
    <property type="match status" value="1"/>
</dbReference>
<comment type="similarity">
    <text evidence="2">Belongs to the CpsD/CapB family.</text>
</comment>
<dbReference type="InterPro" id="IPR025669">
    <property type="entry name" value="AAA_dom"/>
</dbReference>
<evidence type="ECO:0000259" key="19">
    <source>
        <dbReference type="Pfam" id="PF13807"/>
    </source>
</evidence>
<proteinExistence type="inferred from homology"/>
<dbReference type="Pfam" id="PF02706">
    <property type="entry name" value="Wzz"/>
    <property type="match status" value="1"/>
</dbReference>
<feature type="transmembrane region" description="Helical" evidence="16">
    <location>
        <begin position="26"/>
        <end position="45"/>
    </location>
</feature>
<keyword evidence="11" id="KW-0067">ATP-binding</keyword>
<evidence type="ECO:0000256" key="11">
    <source>
        <dbReference type="ARBA" id="ARBA00022840"/>
    </source>
</evidence>
<feature type="domain" description="Polysaccharide chain length determinant N-terminal" evidence="17">
    <location>
        <begin position="15"/>
        <end position="105"/>
    </location>
</feature>
<dbReference type="GO" id="GO:0005524">
    <property type="term" value="F:ATP binding"/>
    <property type="evidence" value="ECO:0007669"/>
    <property type="project" value="UniProtKB-KW"/>
</dbReference>
<keyword evidence="12 16" id="KW-1133">Transmembrane helix</keyword>
<comment type="caution">
    <text evidence="20">The sequence shown here is derived from an EMBL/GenBank/DDBJ whole genome shotgun (WGS) entry which is preliminary data.</text>
</comment>
<evidence type="ECO:0000259" key="18">
    <source>
        <dbReference type="Pfam" id="PF13614"/>
    </source>
</evidence>
<evidence type="ECO:0000256" key="8">
    <source>
        <dbReference type="ARBA" id="ARBA00022692"/>
    </source>
</evidence>
<evidence type="ECO:0000256" key="4">
    <source>
        <dbReference type="ARBA" id="ARBA00011903"/>
    </source>
</evidence>
<accession>A0A9D1E074</accession>
<evidence type="ECO:0000256" key="2">
    <source>
        <dbReference type="ARBA" id="ARBA00007316"/>
    </source>
</evidence>
<reference evidence="20" key="1">
    <citation type="submission" date="2020-10" db="EMBL/GenBank/DDBJ databases">
        <authorList>
            <person name="Gilroy R."/>
        </authorList>
    </citation>
    <scope>NUCLEOTIDE SEQUENCE</scope>
    <source>
        <strain evidence="20">ChiHjej13B12-12457</strain>
    </source>
</reference>
<dbReference type="GO" id="GO:0042802">
    <property type="term" value="F:identical protein binding"/>
    <property type="evidence" value="ECO:0007669"/>
    <property type="project" value="UniProtKB-ARBA"/>
</dbReference>
<dbReference type="CDD" id="cd05387">
    <property type="entry name" value="BY-kinase"/>
    <property type="match status" value="1"/>
</dbReference>
<sequence length="796" mass="88338">MADNKYKKQEEPLLLKDLIQIYISKWKWFILSLAVCLGGALVYLLKTTPVYTRSASLLIEEDSQGKSIANQMNFADLGLFQSNTNVNNEIIALSSPATMQEVVRRLNLNMSYTVDGAFHKETVYGASLPITAAFSDLPDNVSAEFILDIAGEDSVLLSGFKLKGEKVGGKQTVAGRLGQPVRTPLGIITVSPTPFFTPEYGKSIHVSKSSLFGATSSYSSRLTVSLANKEATVINLTYEDVSVDRANDVLNTLISVYNENWIEAKNQIAVSTSIFIDERLAVIEKELGIVDADISSYKSENLIPDLQSASAMYMEQSSQTNAEILTINNRLYMTRYIRDYLTNNANRFQLLPAGTGIESSSIESQISEYNIILLQRNNLVANSSTTNPIVVDMDQSLSAMRSAIVTSLDNHIVMLNTQLTTLQGQEQKATDRMAATPDQAKYLLSVERQQKVKEALYLFLLQKREENELSQAFTAYNSRLITPPVGKQTPTTPVTSKVMLIAFVIGLLIPMGTFFILETSNTKVRGKKDIEKLSLPFIGELPMYSGKQKKKLLFPKLHKNDEIVGIVVKEDNRNVINEAFRVLRTNLEFMTGNDRNTDVLMVTSFNPGSGKTFITINLAMALAVKKKRVLVIDGDLRHGSASAMAGSPKTGLSDWLGGRLADIHTAIVRMNESKYLHLLPVGTIPPNPTELLMDERLGSLLNELRTSFDYIFIDCPPVNIVADTQIIGKLADRTIFVTRAGLLERSMLSELESLYSDGAYPNMSVVLNGTANNGGRYGYRYGYKYGYHFYSYYETK</sequence>
<feature type="domain" description="AAA" evidence="18">
    <location>
        <begin position="601"/>
        <end position="719"/>
    </location>
</feature>
<evidence type="ECO:0000259" key="17">
    <source>
        <dbReference type="Pfam" id="PF02706"/>
    </source>
</evidence>
<dbReference type="PANTHER" id="PTHR32309">
    <property type="entry name" value="TYROSINE-PROTEIN KINASE"/>
    <property type="match status" value="1"/>
</dbReference>
<evidence type="ECO:0000256" key="16">
    <source>
        <dbReference type="SAM" id="Phobius"/>
    </source>
</evidence>
<comment type="similarity">
    <text evidence="3">Belongs to the etk/wzc family.</text>
</comment>
<keyword evidence="5" id="KW-1003">Cell membrane</keyword>
<evidence type="ECO:0000256" key="6">
    <source>
        <dbReference type="ARBA" id="ARBA00022519"/>
    </source>
</evidence>
<feature type="domain" description="Tyrosine-protein kinase G-rich" evidence="19">
    <location>
        <begin position="441"/>
        <end position="516"/>
    </location>
</feature>
<evidence type="ECO:0000256" key="12">
    <source>
        <dbReference type="ARBA" id="ARBA00022989"/>
    </source>
</evidence>
<dbReference type="Gene3D" id="3.40.50.300">
    <property type="entry name" value="P-loop containing nucleotide triphosphate hydrolases"/>
    <property type="match status" value="1"/>
</dbReference>
<keyword evidence="8 16" id="KW-0812">Transmembrane</keyword>
<keyword evidence="10" id="KW-0418">Kinase</keyword>
<keyword evidence="9" id="KW-0547">Nucleotide-binding</keyword>
<dbReference type="NCBIfam" id="TIGR01007">
    <property type="entry name" value="eps_fam"/>
    <property type="match status" value="1"/>
</dbReference>
<dbReference type="FunFam" id="3.40.50.300:FF:000527">
    <property type="entry name" value="Tyrosine-protein kinase etk"/>
    <property type="match status" value="1"/>
</dbReference>
<dbReference type="SUPFAM" id="SSF52540">
    <property type="entry name" value="P-loop containing nucleoside triphosphate hydrolases"/>
    <property type="match status" value="1"/>
</dbReference>
<dbReference type="InterPro" id="IPR003856">
    <property type="entry name" value="LPS_length_determ_N"/>
</dbReference>